<name>A0ABU4GR58_9CLOT</name>
<organism evidence="6 7">
    <name type="scientific">Clostridium boliviensis</name>
    <dbReference type="NCBI Taxonomy" id="318465"/>
    <lineage>
        <taxon>Bacteria</taxon>
        <taxon>Bacillati</taxon>
        <taxon>Bacillota</taxon>
        <taxon>Clostridia</taxon>
        <taxon>Eubacteriales</taxon>
        <taxon>Clostridiaceae</taxon>
        <taxon>Clostridium</taxon>
    </lineage>
</organism>
<dbReference type="Pfam" id="PF02255">
    <property type="entry name" value="PTS_IIA"/>
    <property type="match status" value="1"/>
</dbReference>
<evidence type="ECO:0000256" key="5">
    <source>
        <dbReference type="PROSITE-ProRule" id="PRU00418"/>
    </source>
</evidence>
<keyword evidence="7" id="KW-1185">Reference proteome</keyword>
<dbReference type="CDD" id="cd00215">
    <property type="entry name" value="PTS_IIA_lac"/>
    <property type="match status" value="1"/>
</dbReference>
<evidence type="ECO:0000256" key="1">
    <source>
        <dbReference type="ARBA" id="ARBA00022448"/>
    </source>
</evidence>
<accession>A0ABU4GR58</accession>
<sequence length="110" mass="12333">MNNLEQIVMELVVNGGNARSMAMKAITAAQSKNYELAAENIQQCNLALNRAHEFQTGILQEEAGESGQTPISLIMVHGQDHLMNAITIRDLAIQMIEMYKVIYKEKEEQL</sequence>
<keyword evidence="2" id="KW-0762">Sugar transport</keyword>
<gene>
    <name evidence="6" type="ORF">RZO55_21265</name>
</gene>
<proteinExistence type="predicted"/>
<dbReference type="EMBL" id="JAWONS010000290">
    <property type="protein sequence ID" value="MDW2800106.1"/>
    <property type="molecule type" value="Genomic_DNA"/>
</dbReference>
<evidence type="ECO:0000313" key="6">
    <source>
        <dbReference type="EMBL" id="MDW2800106.1"/>
    </source>
</evidence>
<dbReference type="InterPro" id="IPR036542">
    <property type="entry name" value="PTS_IIA_lac/cel_sf"/>
</dbReference>
<dbReference type="SUPFAM" id="SSF46973">
    <property type="entry name" value="Enzyme IIa from lactose specific PTS, IIa-lac"/>
    <property type="match status" value="1"/>
</dbReference>
<evidence type="ECO:0000313" key="7">
    <source>
        <dbReference type="Proteomes" id="UP001276854"/>
    </source>
</evidence>
<protein>
    <submittedName>
        <fullName evidence="6">PTS lactose/cellobiose transporter subunit IIA</fullName>
    </submittedName>
</protein>
<evidence type="ECO:0000256" key="2">
    <source>
        <dbReference type="ARBA" id="ARBA00022597"/>
    </source>
</evidence>
<dbReference type="PANTHER" id="PTHR34382:SF7">
    <property type="entry name" value="PTS SYSTEM N,N'-DIACETYLCHITOBIOSE-SPECIFIC EIIA COMPONENT"/>
    <property type="match status" value="1"/>
</dbReference>
<comment type="caution">
    <text evidence="6">The sequence shown here is derived from an EMBL/GenBank/DDBJ whole genome shotgun (WGS) entry which is preliminary data.</text>
</comment>
<keyword evidence="1" id="KW-0813">Transport</keyword>
<evidence type="ECO:0000256" key="4">
    <source>
        <dbReference type="ARBA" id="ARBA00022683"/>
    </source>
</evidence>
<dbReference type="PROSITE" id="PS51095">
    <property type="entry name" value="PTS_EIIA_TYPE_3"/>
    <property type="match status" value="1"/>
</dbReference>
<dbReference type="InterPro" id="IPR003188">
    <property type="entry name" value="PTS_IIA_lac/cel"/>
</dbReference>
<keyword evidence="4" id="KW-0598">Phosphotransferase system</keyword>
<reference evidence="6 7" key="1">
    <citation type="submission" date="2023-10" db="EMBL/GenBank/DDBJ databases">
        <title>A novel Glycoside Hydrolase 43-Like Enzyme from Clostrdium boliviensis is an Endo-xylanase, and a Candidate for Xylooligosaccharides Production from Different Xylan Substrates.</title>
        <authorList>
            <person name="Alvarez M.T."/>
            <person name="Rocabado-Villegas L.R."/>
            <person name="Salas-Veizaga D.M."/>
            <person name="Linares-Pasten J.A."/>
            <person name="Gudmundsdottir E.E."/>
            <person name="Hreggvidsson G.O."/>
            <person name="Adlercreutz P."/>
            <person name="Nordberg Karlsson E."/>
        </authorList>
    </citation>
    <scope>NUCLEOTIDE SEQUENCE [LARGE SCALE GENOMIC DNA]</scope>
    <source>
        <strain evidence="6 7">E-1</strain>
    </source>
</reference>
<dbReference type="Proteomes" id="UP001276854">
    <property type="component" value="Unassembled WGS sequence"/>
</dbReference>
<dbReference type="PIRSF" id="PIRSF000699">
    <property type="entry name" value="PTS_IILac_III"/>
    <property type="match status" value="1"/>
</dbReference>
<feature type="modified residue" description="Phosphohistidine; by HPr" evidence="5">
    <location>
        <position position="77"/>
    </location>
</feature>
<dbReference type="PANTHER" id="PTHR34382">
    <property type="entry name" value="PTS SYSTEM N,N'-DIACETYLCHITOBIOSE-SPECIFIC EIIA COMPONENT"/>
    <property type="match status" value="1"/>
</dbReference>
<evidence type="ECO:0000256" key="3">
    <source>
        <dbReference type="ARBA" id="ARBA00022679"/>
    </source>
</evidence>
<keyword evidence="3" id="KW-0808">Transferase</keyword>
<dbReference type="RefSeq" id="WP_318066323.1">
    <property type="nucleotide sequence ID" value="NZ_JAWONS010000290.1"/>
</dbReference>
<dbReference type="Gene3D" id="1.20.58.80">
    <property type="entry name" value="Phosphotransferase system, lactose/cellobiose-type IIA subunit"/>
    <property type="match status" value="1"/>
</dbReference>